<gene>
    <name evidence="1" type="ORF">MILVUS5_LOCUS7571</name>
</gene>
<keyword evidence="2" id="KW-1185">Reference proteome</keyword>
<dbReference type="EMBL" id="CASHSV030000013">
    <property type="protein sequence ID" value="CAJ2637188.1"/>
    <property type="molecule type" value="Genomic_DNA"/>
</dbReference>
<dbReference type="Proteomes" id="UP001177021">
    <property type="component" value="Unassembled WGS sequence"/>
</dbReference>
<organism evidence="1 2">
    <name type="scientific">Trifolium pratense</name>
    <name type="common">Red clover</name>
    <dbReference type="NCBI Taxonomy" id="57577"/>
    <lineage>
        <taxon>Eukaryota</taxon>
        <taxon>Viridiplantae</taxon>
        <taxon>Streptophyta</taxon>
        <taxon>Embryophyta</taxon>
        <taxon>Tracheophyta</taxon>
        <taxon>Spermatophyta</taxon>
        <taxon>Magnoliopsida</taxon>
        <taxon>eudicotyledons</taxon>
        <taxon>Gunneridae</taxon>
        <taxon>Pentapetalae</taxon>
        <taxon>rosids</taxon>
        <taxon>fabids</taxon>
        <taxon>Fabales</taxon>
        <taxon>Fabaceae</taxon>
        <taxon>Papilionoideae</taxon>
        <taxon>50 kb inversion clade</taxon>
        <taxon>NPAAA clade</taxon>
        <taxon>Hologalegina</taxon>
        <taxon>IRL clade</taxon>
        <taxon>Trifolieae</taxon>
        <taxon>Trifolium</taxon>
    </lineage>
</organism>
<comment type="caution">
    <text evidence="1">The sequence shown here is derived from an EMBL/GenBank/DDBJ whole genome shotgun (WGS) entry which is preliminary data.</text>
</comment>
<reference evidence="1" key="1">
    <citation type="submission" date="2023-10" db="EMBL/GenBank/DDBJ databases">
        <authorList>
            <person name="Rodriguez Cubillos JULIANA M."/>
            <person name="De Vega J."/>
        </authorList>
    </citation>
    <scope>NUCLEOTIDE SEQUENCE</scope>
</reference>
<accession>A0ACB0IX60</accession>
<evidence type="ECO:0000313" key="1">
    <source>
        <dbReference type="EMBL" id="CAJ2637188.1"/>
    </source>
</evidence>
<name>A0ACB0IX60_TRIPR</name>
<proteinExistence type="predicted"/>
<sequence>MPTGTYLKSSIWNGIKKHVHTVNDNTKWLLGSGHSVSFWLDNWLDEPLAVKFNFLVTVYPLLKAKVASFIENGEWILPATFVNHDVSIRDRIHEITLPRQPMEDRLIWCAYNDGNLTAKQAYVLLFPTQQKLDWTGWIWHNFVPPSSSFVAWRCFQNRMPTDENLRKRGCVVVSACDLCLSQSETTPHLFLTCSFANNLWKWLGSILHIQFNCSSFHSLFESFDANWSAFLTNIATAAVLHVFHSIWLARNGIRFSNAKITMHAAQSKILTASKLSATLAPGLSNAAEIAILQKFQLAPRPAAASSNRLVLWRSPIFGWMKANTDGSVTNVSAAYGGLFRDHTTRFRGVLHKN</sequence>
<protein>
    <submittedName>
        <fullName evidence="1">Uncharacterized protein</fullName>
    </submittedName>
</protein>
<evidence type="ECO:0000313" key="2">
    <source>
        <dbReference type="Proteomes" id="UP001177021"/>
    </source>
</evidence>